<reference evidence="1 2" key="1">
    <citation type="submission" date="2018-01" db="EMBL/GenBank/DDBJ databases">
        <title>Whole genome analyses suggest that Burkholderia sensu lato contains two further novel genera in the rhizoxinica-symbiotica group Mycetohabitans gen. nov., and Trinickia gen. nov.: implications for the evolution of diazotrophy and nodulation in the Burkholderiaceae.</title>
        <authorList>
            <person name="Estrada-de los Santos P."/>
            <person name="Palmer M."/>
            <person name="Chavez-Ramirez B."/>
            <person name="Beukes C."/>
            <person name="Steenkamp E.T."/>
            <person name="Hirsch A.M."/>
            <person name="Manyaka P."/>
            <person name="Maluk M."/>
            <person name="Lafos M."/>
            <person name="Crook M."/>
            <person name="Gross E."/>
            <person name="Simon M.F."/>
            <person name="Bueno dos Reis Junior F."/>
            <person name="Poole P.S."/>
            <person name="Venter S.N."/>
            <person name="James E.K."/>
        </authorList>
    </citation>
    <scope>NUCLEOTIDE SEQUENCE [LARGE SCALE GENOMIC DNA]</scope>
    <source>
        <strain evidence="1 2">GP25-8</strain>
    </source>
</reference>
<accession>A0A2N7WGU7</accession>
<keyword evidence="2" id="KW-1185">Reference proteome</keyword>
<organism evidence="1 2">
    <name type="scientific">Trinickia soli</name>
    <dbReference type="NCBI Taxonomy" id="380675"/>
    <lineage>
        <taxon>Bacteria</taxon>
        <taxon>Pseudomonadati</taxon>
        <taxon>Pseudomonadota</taxon>
        <taxon>Betaproteobacteria</taxon>
        <taxon>Burkholderiales</taxon>
        <taxon>Burkholderiaceae</taxon>
        <taxon>Trinickia</taxon>
    </lineage>
</organism>
<dbReference type="AlphaFoldDB" id="A0A2N7WGU7"/>
<proteinExistence type="predicted"/>
<name>A0A2N7WGU7_9BURK</name>
<dbReference type="Proteomes" id="UP000235347">
    <property type="component" value="Unassembled WGS sequence"/>
</dbReference>
<evidence type="ECO:0000313" key="2">
    <source>
        <dbReference type="Proteomes" id="UP000235347"/>
    </source>
</evidence>
<protein>
    <submittedName>
        <fullName evidence="1">Uncharacterized protein</fullName>
    </submittedName>
</protein>
<gene>
    <name evidence="1" type="ORF">C0Z19_02060</name>
</gene>
<sequence>MQAVTQDSWKERVILIHTFPVRRITTRDAVPDGYIATIRIEGGSEVLADWHLPFFAERWLSEDEARRDALEYAVKLIDSGVLEEPRALRENAA</sequence>
<evidence type="ECO:0000313" key="1">
    <source>
        <dbReference type="EMBL" id="PMS28593.1"/>
    </source>
</evidence>
<dbReference type="EMBL" id="PNYB01000001">
    <property type="protein sequence ID" value="PMS28593.1"/>
    <property type="molecule type" value="Genomic_DNA"/>
</dbReference>
<dbReference type="RefSeq" id="WP_102608181.1">
    <property type="nucleotide sequence ID" value="NZ_CADIKD010000006.1"/>
</dbReference>
<comment type="caution">
    <text evidence="1">The sequence shown here is derived from an EMBL/GenBank/DDBJ whole genome shotgun (WGS) entry which is preliminary data.</text>
</comment>